<reference evidence="2 3" key="1">
    <citation type="journal article" date="2015" name="Genome Announc.">
        <title>Draft Genome Sequences of Marine Isolates of Thalassomonas viridans and Thalassomonas actiniarum.</title>
        <authorList>
            <person name="Olonade I."/>
            <person name="van Zyl L.J."/>
            <person name="Trindade M."/>
        </authorList>
    </citation>
    <scope>NUCLEOTIDE SEQUENCE [LARGE SCALE GENOMIC DNA]</scope>
    <source>
        <strain evidence="2 3">A5K-106</strain>
    </source>
</reference>
<keyword evidence="1" id="KW-0732">Signal</keyword>
<feature type="chain" id="PRO_5041912638" evidence="1">
    <location>
        <begin position="24"/>
        <end position="735"/>
    </location>
</feature>
<keyword evidence="3" id="KW-1185">Reference proteome</keyword>
<gene>
    <name evidence="2" type="ORF">SG35_030190</name>
</gene>
<dbReference type="KEGG" id="tact:SG35_030190"/>
<sequence>MLKALFSPRLLSLLLALPLVSQAAVSRLDQVIAADFSEGFTGHAMAMGDFDGDGIDEYAFYDKQSQTLKINSSAHTVLSDDKEGQLSKNTSFSLANLPERDFIAITSGNLATEGSSCGFSKGDSALCKDEIAILRNSTDGSSPNIIVYQYQDNQLIEVSTLKIGAGDYPWVDITAGDFNGDGMDELVVAKKSWSQFILLAMDTATNSLKIKSSKNISTVASENDWRSMSTGDYNNDGRDEVLAVRQAVGEMKDVLIWDIYSDNNWDFDEIAAYNHAYGNSHYNWLDVASGEFDGNPDNGEEFVLFKNSHSYLIYYGFDNGLVSVLYGANYTSDSLYPWNGIEAGNAILNNERDELVSFRSASPGSDGDIAVYANKDFFSQKINRVQKNGYIWGSYAQGKSFLRTATTNGTQLDPGLLQTYMEDTSHRIYNFLLSDAYINGSNPWQSNIRGREYLSLVEYLEQTKNSDLKVMVTLINPNQAYQYEYVEQDGQTVKRKMLELGPHKGSIPADSSRTDWDETALFGRFSDYGFNEINTLDYTAWFTLLGKLAKQYPNLIAINVDDFSHNPNVFTEQYLGQMVSALRHENPDILFTPTAYYDILQNNVAQEQKTKAYTRNYVDGFIFYYRNEKSKDECSGSSGSWNMHGIGTEDNYAGELNDFKNWLWPQANKATDKLLMTGIYASSHSASCEAPNAATTGDVMDQAKASSDGVMIYTSQAIGTDIGNTVHQRFQNWNY</sequence>
<dbReference type="SUPFAM" id="SSF69318">
    <property type="entry name" value="Integrin alpha N-terminal domain"/>
    <property type="match status" value="1"/>
</dbReference>
<evidence type="ECO:0000256" key="1">
    <source>
        <dbReference type="SAM" id="SignalP"/>
    </source>
</evidence>
<reference evidence="2 3" key="2">
    <citation type="journal article" date="2022" name="Mar. Drugs">
        <title>Bioassay-Guided Fractionation Leads to the Detection of Cholic Acid Generated by the Rare Thalassomonas sp.</title>
        <authorList>
            <person name="Pheiffer F."/>
            <person name="Schneider Y.K."/>
            <person name="Hansen E.H."/>
            <person name="Andersen J.H."/>
            <person name="Isaksson J."/>
            <person name="Busche T."/>
            <person name="R C."/>
            <person name="Kalinowski J."/>
            <person name="Zyl L.V."/>
            <person name="Trindade M."/>
        </authorList>
    </citation>
    <scope>NUCLEOTIDE SEQUENCE [LARGE SCALE GENOMIC DNA]</scope>
    <source>
        <strain evidence="2 3">A5K-106</strain>
    </source>
</reference>
<evidence type="ECO:0000313" key="2">
    <source>
        <dbReference type="EMBL" id="WDE02673.1"/>
    </source>
</evidence>
<feature type="signal peptide" evidence="1">
    <location>
        <begin position="1"/>
        <end position="23"/>
    </location>
</feature>
<name>A0AAE9YXE6_9GAMM</name>
<evidence type="ECO:0000313" key="3">
    <source>
        <dbReference type="Proteomes" id="UP000032568"/>
    </source>
</evidence>
<dbReference type="EMBL" id="CP059736">
    <property type="protein sequence ID" value="WDE02673.1"/>
    <property type="molecule type" value="Genomic_DNA"/>
</dbReference>
<proteinExistence type="predicted"/>
<dbReference type="Proteomes" id="UP000032568">
    <property type="component" value="Chromosome pTact"/>
</dbReference>
<dbReference type="Gene3D" id="2.130.10.130">
    <property type="entry name" value="Integrin alpha, N-terminal"/>
    <property type="match status" value="1"/>
</dbReference>
<dbReference type="AlphaFoldDB" id="A0AAE9YXE6"/>
<dbReference type="InterPro" id="IPR028994">
    <property type="entry name" value="Integrin_alpha_N"/>
</dbReference>
<protein>
    <submittedName>
        <fullName evidence="2">VCBS repeat-containing protein</fullName>
    </submittedName>
</protein>
<accession>A0AAE9YXE6</accession>
<dbReference type="RefSeq" id="WP_044835650.1">
    <property type="nucleotide sequence ID" value="NZ_CP059736.1"/>
</dbReference>
<organism evidence="2 3">
    <name type="scientific">Thalassomonas actiniarum</name>
    <dbReference type="NCBI Taxonomy" id="485447"/>
    <lineage>
        <taxon>Bacteria</taxon>
        <taxon>Pseudomonadati</taxon>
        <taxon>Pseudomonadota</taxon>
        <taxon>Gammaproteobacteria</taxon>
        <taxon>Alteromonadales</taxon>
        <taxon>Colwelliaceae</taxon>
        <taxon>Thalassomonas</taxon>
    </lineage>
</organism>